<dbReference type="RefSeq" id="WP_207679342.1">
    <property type="nucleotide sequence ID" value="NZ_CP061800.1"/>
</dbReference>
<reference evidence="2" key="1">
    <citation type="journal article" date="2021" name="Microb. Physiol.">
        <title>Proteogenomic Insights into the Physiology of Marine, Sulfate-Reducing, Filamentous Desulfonema limicola and Desulfonema magnum.</title>
        <authorList>
            <person name="Schnaars V."/>
            <person name="Wohlbrand L."/>
            <person name="Scheve S."/>
            <person name="Hinrichs C."/>
            <person name="Reinhardt R."/>
            <person name="Rabus R."/>
        </authorList>
    </citation>
    <scope>NUCLEOTIDE SEQUENCE</scope>
    <source>
        <strain evidence="2">4be13</strain>
    </source>
</reference>
<dbReference type="Proteomes" id="UP000663722">
    <property type="component" value="Chromosome"/>
</dbReference>
<evidence type="ECO:0000313" key="3">
    <source>
        <dbReference type="Proteomes" id="UP000663722"/>
    </source>
</evidence>
<dbReference type="SMART" id="SM00989">
    <property type="entry name" value="V4R"/>
    <property type="match status" value="1"/>
</dbReference>
<dbReference type="InterPro" id="IPR004096">
    <property type="entry name" value="V4R"/>
</dbReference>
<evidence type="ECO:0000259" key="1">
    <source>
        <dbReference type="SMART" id="SM00989"/>
    </source>
</evidence>
<proteinExistence type="predicted"/>
<dbReference type="Pfam" id="PF02830">
    <property type="entry name" value="V4R"/>
    <property type="match status" value="1"/>
</dbReference>
<sequence>MFKEDRQELQFSWNDLGNIREGRPNLGDTTSVTAYRLMQYTLRDVLIKQFGPQAAGNIYYEAGKKAGTAFCENLLNTDHEFSEFVAELQKKLIDHHIGILRMEEADLDSLNITVSIYEDLDCSGLPMSDETVCDYDEGFLAGILESYTGKELRVKEIDCWATGARVCRFKATKRN</sequence>
<dbReference type="SUPFAM" id="SSF111126">
    <property type="entry name" value="Ligand-binding domain in the NO signalling and Golgi transport"/>
    <property type="match status" value="1"/>
</dbReference>
<dbReference type="KEGG" id="dmm:dnm_077280"/>
<dbReference type="EMBL" id="CP061800">
    <property type="protein sequence ID" value="QTA91655.1"/>
    <property type="molecule type" value="Genomic_DNA"/>
</dbReference>
<gene>
    <name evidence="2" type="ORF">dnm_077280</name>
</gene>
<dbReference type="Gene3D" id="3.30.1380.20">
    <property type="entry name" value="Trafficking protein particle complex subunit 3"/>
    <property type="match status" value="1"/>
</dbReference>
<dbReference type="PANTHER" id="PTHR35090">
    <property type="entry name" value="DNA-DIRECTED RNA POLYMERASE SUBUNIT I"/>
    <property type="match status" value="1"/>
</dbReference>
<accession>A0A975BTU0</accession>
<dbReference type="InterPro" id="IPR024096">
    <property type="entry name" value="NO_sig/Golgi_transp_ligand-bd"/>
</dbReference>
<organism evidence="2 3">
    <name type="scientific">Desulfonema magnum</name>
    <dbReference type="NCBI Taxonomy" id="45655"/>
    <lineage>
        <taxon>Bacteria</taxon>
        <taxon>Pseudomonadati</taxon>
        <taxon>Thermodesulfobacteriota</taxon>
        <taxon>Desulfobacteria</taxon>
        <taxon>Desulfobacterales</taxon>
        <taxon>Desulfococcaceae</taxon>
        <taxon>Desulfonema</taxon>
    </lineage>
</organism>
<keyword evidence="3" id="KW-1185">Reference proteome</keyword>
<name>A0A975BTU0_9BACT</name>
<dbReference type="PANTHER" id="PTHR35090:SF2">
    <property type="entry name" value="ARSR FAMILY TRANSCRIPTIONAL REGULATOR"/>
    <property type="match status" value="1"/>
</dbReference>
<dbReference type="AlphaFoldDB" id="A0A975BTU0"/>
<evidence type="ECO:0000313" key="2">
    <source>
        <dbReference type="EMBL" id="QTA91655.1"/>
    </source>
</evidence>
<protein>
    <submittedName>
        <fullName evidence="2">4-vinyl reductase domain-containing protein</fullName>
    </submittedName>
</protein>
<feature type="domain" description="4-vinyl reductase 4VR" evidence="1">
    <location>
        <begin position="111"/>
        <end position="173"/>
    </location>
</feature>